<evidence type="ECO:0000313" key="2">
    <source>
        <dbReference type="Proteomes" id="UP001374599"/>
    </source>
</evidence>
<name>A0ACB5UJN7_9FIRM</name>
<accession>A0ACB5UJN7</accession>
<sequence length="80" mass="8922">MLLTNLTAWLSGTWFDLNLVGGAFQKIAYLLPFVHAVDAGKAALAGEYAEIFPHIWWVIGYAVIILMLASYSFSKKMKNI</sequence>
<keyword evidence="2" id="KW-1185">Reference proteome</keyword>
<evidence type="ECO:0000313" key="1">
    <source>
        <dbReference type="EMBL" id="GMQ63177.1"/>
    </source>
</evidence>
<dbReference type="EMBL" id="BTPU01000036">
    <property type="protein sequence ID" value="GMQ63177.1"/>
    <property type="molecule type" value="Genomic_DNA"/>
</dbReference>
<gene>
    <name evidence="1" type="ORF">AN2V17_24100</name>
</gene>
<organism evidence="1 2">
    <name type="scientific">Vallitalea maricola</name>
    <dbReference type="NCBI Taxonomy" id="3074433"/>
    <lineage>
        <taxon>Bacteria</taxon>
        <taxon>Bacillati</taxon>
        <taxon>Bacillota</taxon>
        <taxon>Clostridia</taxon>
        <taxon>Lachnospirales</taxon>
        <taxon>Vallitaleaceae</taxon>
        <taxon>Vallitalea</taxon>
    </lineage>
</organism>
<dbReference type="Proteomes" id="UP001374599">
    <property type="component" value="Unassembled WGS sequence"/>
</dbReference>
<comment type="caution">
    <text evidence="1">The sequence shown here is derived from an EMBL/GenBank/DDBJ whole genome shotgun (WGS) entry which is preliminary data.</text>
</comment>
<proteinExistence type="predicted"/>
<protein>
    <submittedName>
        <fullName evidence="1">Uncharacterized protein</fullName>
    </submittedName>
</protein>
<reference evidence="1" key="1">
    <citation type="submission" date="2023-09" db="EMBL/GenBank/DDBJ databases">
        <title>Vallitalea sediminicola and Vallitalea maricola sp. nov., anaerobic bacteria isolated from marine sediment.</title>
        <authorList>
            <person name="Hirano S."/>
            <person name="Maeda A."/>
            <person name="Terahara T."/>
            <person name="Mori K."/>
            <person name="Hamada M."/>
            <person name="Matsumoto R."/>
            <person name="Kobayashi T."/>
        </authorList>
    </citation>
    <scope>NUCLEOTIDE SEQUENCE</scope>
    <source>
        <strain evidence="1">AN17-2</strain>
    </source>
</reference>